<evidence type="ECO:0000256" key="7">
    <source>
        <dbReference type="SAM" id="Phobius"/>
    </source>
</evidence>
<feature type="compositionally biased region" description="Basic and acidic residues" evidence="6">
    <location>
        <begin position="136"/>
        <end position="146"/>
    </location>
</feature>
<comment type="caution">
    <text evidence="9">The sequence shown here is derived from an EMBL/GenBank/DDBJ whole genome shotgun (WGS) entry which is preliminary data.</text>
</comment>
<evidence type="ECO:0000256" key="3">
    <source>
        <dbReference type="ARBA" id="ARBA00022692"/>
    </source>
</evidence>
<dbReference type="InterPro" id="IPR027379">
    <property type="entry name" value="CLS_N"/>
</dbReference>
<evidence type="ECO:0000256" key="2">
    <source>
        <dbReference type="ARBA" id="ARBA00022475"/>
    </source>
</evidence>
<evidence type="ECO:0000256" key="6">
    <source>
        <dbReference type="SAM" id="MobiDB-lite"/>
    </source>
</evidence>
<keyword evidence="5 7" id="KW-0472">Membrane</keyword>
<dbReference type="Proteomes" id="UP001500752">
    <property type="component" value="Unassembled WGS sequence"/>
</dbReference>
<feature type="compositionally biased region" description="Basic and acidic residues" evidence="6">
    <location>
        <begin position="94"/>
        <end position="126"/>
    </location>
</feature>
<organism evidence="9 10">
    <name type="scientific">Arthrobacter ginkgonis</name>
    <dbReference type="NCBI Taxonomy" id="1630594"/>
    <lineage>
        <taxon>Bacteria</taxon>
        <taxon>Bacillati</taxon>
        <taxon>Actinomycetota</taxon>
        <taxon>Actinomycetes</taxon>
        <taxon>Micrococcales</taxon>
        <taxon>Micrococcaceae</taxon>
        <taxon>Arthrobacter</taxon>
    </lineage>
</organism>
<sequence length="146" mass="16305">MVRNLILVALVALAVTLYALIECIRTRPREVRSLSKPAWVLAILLLPLIGAVLWFWLGRPRKGGAPGFGGQGRSAAGPRPTGAPDDDEQFLRSLEARRRQKAREDARAEELRRKEEELRELEDKFKNPPADSPDSPSEKPDSPSEK</sequence>
<evidence type="ECO:0000256" key="5">
    <source>
        <dbReference type="ARBA" id="ARBA00023136"/>
    </source>
</evidence>
<keyword evidence="4 7" id="KW-1133">Transmembrane helix</keyword>
<dbReference type="RefSeq" id="WP_345149095.1">
    <property type="nucleotide sequence ID" value="NZ_BAABEO010000008.1"/>
</dbReference>
<keyword evidence="2" id="KW-1003">Cell membrane</keyword>
<evidence type="ECO:0000313" key="9">
    <source>
        <dbReference type="EMBL" id="GAA3674590.1"/>
    </source>
</evidence>
<feature type="transmembrane region" description="Helical" evidence="7">
    <location>
        <begin position="38"/>
        <end position="57"/>
    </location>
</feature>
<proteinExistence type="predicted"/>
<protein>
    <recommendedName>
        <fullName evidence="8">Cardiolipin synthase N-terminal domain-containing protein</fullName>
    </recommendedName>
</protein>
<evidence type="ECO:0000256" key="4">
    <source>
        <dbReference type="ARBA" id="ARBA00022989"/>
    </source>
</evidence>
<gene>
    <name evidence="9" type="ORF">GCM10023081_11250</name>
</gene>
<comment type="subcellular location">
    <subcellularLocation>
        <location evidence="1">Cell membrane</location>
        <topology evidence="1">Multi-pass membrane protein</topology>
    </subcellularLocation>
</comment>
<keyword evidence="3 7" id="KW-0812">Transmembrane</keyword>
<feature type="region of interest" description="Disordered" evidence="6">
    <location>
        <begin position="64"/>
        <end position="146"/>
    </location>
</feature>
<dbReference type="EMBL" id="BAABEO010000008">
    <property type="protein sequence ID" value="GAA3674590.1"/>
    <property type="molecule type" value="Genomic_DNA"/>
</dbReference>
<feature type="domain" description="Cardiolipin synthase N-terminal" evidence="8">
    <location>
        <begin position="14"/>
        <end position="59"/>
    </location>
</feature>
<keyword evidence="10" id="KW-1185">Reference proteome</keyword>
<dbReference type="Pfam" id="PF13396">
    <property type="entry name" value="PLDc_N"/>
    <property type="match status" value="1"/>
</dbReference>
<evidence type="ECO:0000313" key="10">
    <source>
        <dbReference type="Proteomes" id="UP001500752"/>
    </source>
</evidence>
<evidence type="ECO:0000256" key="1">
    <source>
        <dbReference type="ARBA" id="ARBA00004651"/>
    </source>
</evidence>
<reference evidence="10" key="1">
    <citation type="journal article" date="2019" name="Int. J. Syst. Evol. Microbiol.">
        <title>The Global Catalogue of Microorganisms (GCM) 10K type strain sequencing project: providing services to taxonomists for standard genome sequencing and annotation.</title>
        <authorList>
            <consortium name="The Broad Institute Genomics Platform"/>
            <consortium name="The Broad Institute Genome Sequencing Center for Infectious Disease"/>
            <person name="Wu L."/>
            <person name="Ma J."/>
        </authorList>
    </citation>
    <scope>NUCLEOTIDE SEQUENCE [LARGE SCALE GENOMIC DNA]</scope>
    <source>
        <strain evidence="10">JCM 30742</strain>
    </source>
</reference>
<accession>A0ABP7C2X8</accession>
<evidence type="ECO:0000259" key="8">
    <source>
        <dbReference type="Pfam" id="PF13396"/>
    </source>
</evidence>
<name>A0ABP7C2X8_9MICC</name>